<reference evidence="1" key="2">
    <citation type="journal article" date="2023" name="IMA Fungus">
        <title>Comparative genomic study of the Penicillium genus elucidates a diverse pangenome and 15 lateral gene transfer events.</title>
        <authorList>
            <person name="Petersen C."/>
            <person name="Sorensen T."/>
            <person name="Nielsen M.R."/>
            <person name="Sondergaard T.E."/>
            <person name="Sorensen J.L."/>
            <person name="Fitzpatrick D.A."/>
            <person name="Frisvad J.C."/>
            <person name="Nielsen K.L."/>
        </authorList>
    </citation>
    <scope>NUCLEOTIDE SEQUENCE</scope>
    <source>
        <strain evidence="1">IBT 21472</strain>
    </source>
</reference>
<evidence type="ECO:0000313" key="1">
    <source>
        <dbReference type="EMBL" id="KAJ5330263.1"/>
    </source>
</evidence>
<dbReference type="AlphaFoldDB" id="A0A9W9GSI1"/>
<accession>A0A9W9GSI1</accession>
<comment type="caution">
    <text evidence="1">The sequence shown here is derived from an EMBL/GenBank/DDBJ whole genome shotgun (WGS) entry which is preliminary data.</text>
</comment>
<proteinExistence type="predicted"/>
<dbReference type="InterPro" id="IPR029063">
    <property type="entry name" value="SAM-dependent_MTases_sf"/>
</dbReference>
<evidence type="ECO:0000313" key="2">
    <source>
        <dbReference type="Proteomes" id="UP001147746"/>
    </source>
</evidence>
<dbReference type="EMBL" id="JAPZBO010000001">
    <property type="protein sequence ID" value="KAJ5330263.1"/>
    <property type="molecule type" value="Genomic_DNA"/>
</dbReference>
<dbReference type="Proteomes" id="UP001147746">
    <property type="component" value="Unassembled WGS sequence"/>
</dbReference>
<reference evidence="1" key="1">
    <citation type="submission" date="2022-12" db="EMBL/GenBank/DDBJ databases">
        <authorList>
            <person name="Petersen C."/>
        </authorList>
    </citation>
    <scope>NUCLEOTIDE SEQUENCE</scope>
    <source>
        <strain evidence="1">IBT 21472</strain>
    </source>
</reference>
<gene>
    <name evidence="1" type="ORF">N7476_000046</name>
</gene>
<keyword evidence="2" id="KW-1185">Reference proteome</keyword>
<sequence length="126" mass="14596">MIGEAPLVPFAILHTWGPNIFACGEAAGRECDTIDTMHEAIRKAGFVDVHDKTYKWPIGPWARDQRYKEAGTANYQHWMSGMEGWCMWLLTKFGAPEPWTKDEVLVYVAKLRQELKNPRFHIYQRA</sequence>
<organism evidence="1 2">
    <name type="scientific">Penicillium atrosanguineum</name>
    <dbReference type="NCBI Taxonomy" id="1132637"/>
    <lineage>
        <taxon>Eukaryota</taxon>
        <taxon>Fungi</taxon>
        <taxon>Dikarya</taxon>
        <taxon>Ascomycota</taxon>
        <taxon>Pezizomycotina</taxon>
        <taxon>Eurotiomycetes</taxon>
        <taxon>Eurotiomycetidae</taxon>
        <taxon>Eurotiales</taxon>
        <taxon>Aspergillaceae</taxon>
        <taxon>Penicillium</taxon>
    </lineage>
</organism>
<protein>
    <submittedName>
        <fullName evidence="1">Uncharacterized protein</fullName>
    </submittedName>
</protein>
<name>A0A9W9GSI1_9EURO</name>
<dbReference type="SUPFAM" id="SSF53335">
    <property type="entry name" value="S-adenosyl-L-methionine-dependent methyltransferases"/>
    <property type="match status" value="1"/>
</dbReference>